<accession>A0A2P6PSH4</accession>
<dbReference type="EMBL" id="PDCK01000044">
    <property type="protein sequence ID" value="PRQ24872.1"/>
    <property type="molecule type" value="Genomic_DNA"/>
</dbReference>
<reference evidence="2 3" key="1">
    <citation type="journal article" date="2018" name="Nat. Genet.">
        <title>The Rosa genome provides new insights in the design of modern roses.</title>
        <authorList>
            <person name="Bendahmane M."/>
        </authorList>
    </citation>
    <scope>NUCLEOTIDE SEQUENCE [LARGE SCALE GENOMIC DNA]</scope>
    <source>
        <strain evidence="3">cv. Old Blush</strain>
    </source>
</reference>
<name>A0A2P6PSH4_ROSCH</name>
<evidence type="ECO:0000313" key="2">
    <source>
        <dbReference type="EMBL" id="PRQ24872.1"/>
    </source>
</evidence>
<feature type="region of interest" description="Disordered" evidence="1">
    <location>
        <begin position="18"/>
        <end position="41"/>
    </location>
</feature>
<dbReference type="Proteomes" id="UP000238479">
    <property type="component" value="Chromosome 6"/>
</dbReference>
<dbReference type="Gramene" id="PRQ24872">
    <property type="protein sequence ID" value="PRQ24872"/>
    <property type="gene ID" value="RchiOBHm_Chr6g0277251"/>
</dbReference>
<dbReference type="AlphaFoldDB" id="A0A2P6PSH4"/>
<comment type="caution">
    <text evidence="2">The sequence shown here is derived from an EMBL/GenBank/DDBJ whole genome shotgun (WGS) entry which is preliminary data.</text>
</comment>
<evidence type="ECO:0000256" key="1">
    <source>
        <dbReference type="SAM" id="MobiDB-lite"/>
    </source>
</evidence>
<evidence type="ECO:0000313" key="3">
    <source>
        <dbReference type="Proteomes" id="UP000238479"/>
    </source>
</evidence>
<protein>
    <submittedName>
        <fullName evidence="2">Uncharacterized protein</fullName>
    </submittedName>
</protein>
<proteinExistence type="predicted"/>
<organism evidence="2 3">
    <name type="scientific">Rosa chinensis</name>
    <name type="common">China rose</name>
    <dbReference type="NCBI Taxonomy" id="74649"/>
    <lineage>
        <taxon>Eukaryota</taxon>
        <taxon>Viridiplantae</taxon>
        <taxon>Streptophyta</taxon>
        <taxon>Embryophyta</taxon>
        <taxon>Tracheophyta</taxon>
        <taxon>Spermatophyta</taxon>
        <taxon>Magnoliopsida</taxon>
        <taxon>eudicotyledons</taxon>
        <taxon>Gunneridae</taxon>
        <taxon>Pentapetalae</taxon>
        <taxon>rosids</taxon>
        <taxon>fabids</taxon>
        <taxon>Rosales</taxon>
        <taxon>Rosaceae</taxon>
        <taxon>Rosoideae</taxon>
        <taxon>Rosoideae incertae sedis</taxon>
        <taxon>Rosa</taxon>
    </lineage>
</organism>
<gene>
    <name evidence="2" type="ORF">RchiOBHm_Chr6g0277251</name>
</gene>
<sequence length="75" mass="8635">MHQDSSFFQFTVHTKIENRERKKSIAESNPEGREGERNKSEKIIINSADSAADSLEVRLDIVTGFHLFKQTEKAR</sequence>
<keyword evidence="3" id="KW-1185">Reference proteome</keyword>